<reference evidence="2 3" key="1">
    <citation type="submission" date="2015-09" db="EMBL/GenBank/DDBJ databases">
        <title>Sorangium comparison.</title>
        <authorList>
            <person name="Zaburannyi N."/>
            <person name="Bunk B."/>
            <person name="Overmann J."/>
            <person name="Mueller R."/>
        </authorList>
    </citation>
    <scope>NUCLEOTIDE SEQUENCE [LARGE SCALE GENOMIC DNA]</scope>
    <source>
        <strain evidence="2 3">So ce26</strain>
    </source>
</reference>
<dbReference type="Gene3D" id="3.30.1380.10">
    <property type="match status" value="1"/>
</dbReference>
<protein>
    <recommendedName>
        <fullName evidence="1">Peptidase M15C domain-containing protein</fullName>
    </recommendedName>
</protein>
<evidence type="ECO:0000313" key="3">
    <source>
        <dbReference type="Proteomes" id="UP000238348"/>
    </source>
</evidence>
<evidence type="ECO:0000259" key="1">
    <source>
        <dbReference type="Pfam" id="PF13539"/>
    </source>
</evidence>
<dbReference type="AlphaFoldDB" id="A0A2L0F207"/>
<dbReference type="Pfam" id="PF13539">
    <property type="entry name" value="Peptidase_M15_4"/>
    <property type="match status" value="1"/>
</dbReference>
<dbReference type="Proteomes" id="UP000238348">
    <property type="component" value="Chromosome"/>
</dbReference>
<dbReference type="SUPFAM" id="SSF55166">
    <property type="entry name" value="Hedgehog/DD-peptidase"/>
    <property type="match status" value="1"/>
</dbReference>
<dbReference type="InterPro" id="IPR039561">
    <property type="entry name" value="Peptidase_M15C"/>
</dbReference>
<dbReference type="EMBL" id="CP012673">
    <property type="protein sequence ID" value="AUX45584.1"/>
    <property type="molecule type" value="Genomic_DNA"/>
</dbReference>
<dbReference type="RefSeq" id="WP_234022718.1">
    <property type="nucleotide sequence ID" value="NZ_CP012673.1"/>
</dbReference>
<accession>A0A2L0F207</accession>
<organism evidence="2 3">
    <name type="scientific">Sorangium cellulosum</name>
    <name type="common">Polyangium cellulosum</name>
    <dbReference type="NCBI Taxonomy" id="56"/>
    <lineage>
        <taxon>Bacteria</taxon>
        <taxon>Pseudomonadati</taxon>
        <taxon>Myxococcota</taxon>
        <taxon>Polyangia</taxon>
        <taxon>Polyangiales</taxon>
        <taxon>Polyangiaceae</taxon>
        <taxon>Sorangium</taxon>
    </lineage>
</organism>
<sequence length="258" mass="29000">MNAKARTRVLLLVVAAVALLAAGPLGIGGGPVAEAKEGARGKVKQVECRPQSPQKFLKRRTFVRKGMLDPKKHAKAVKYLAEHYGHVETEETRRYNPESAFSQATTVRFMGLPLSIHERVAPLLTCVEKRIRATCTRKKRYTPHAVGGFRTANSYRGAEISNHLFGIAIDIDPERNPCCGCVDPWPTSPLCQEKKRTAYERTSLTRCWIQAFERYGFDWLGHDDLEDTMHFEFLGDPDRIDGKKKKTTTKTAKTKAKT</sequence>
<name>A0A2L0F207_SORCE</name>
<feature type="domain" description="Peptidase M15C" evidence="1">
    <location>
        <begin position="159"/>
        <end position="232"/>
    </location>
</feature>
<dbReference type="GO" id="GO:0008233">
    <property type="term" value="F:peptidase activity"/>
    <property type="evidence" value="ECO:0007669"/>
    <property type="project" value="InterPro"/>
</dbReference>
<evidence type="ECO:0000313" key="2">
    <source>
        <dbReference type="EMBL" id="AUX45584.1"/>
    </source>
</evidence>
<dbReference type="InterPro" id="IPR009045">
    <property type="entry name" value="Zn_M74/Hedgehog-like"/>
</dbReference>
<gene>
    <name evidence="2" type="ORF">SOCE26_070780</name>
</gene>
<proteinExistence type="predicted"/>